<dbReference type="EMBL" id="BAABAS010000011">
    <property type="protein sequence ID" value="GAA4234679.1"/>
    <property type="molecule type" value="Genomic_DNA"/>
</dbReference>
<comment type="caution">
    <text evidence="1">The sequence shown here is derived from an EMBL/GenBank/DDBJ whole genome shotgun (WGS) entry which is preliminary data.</text>
</comment>
<evidence type="ECO:0000313" key="1">
    <source>
        <dbReference type="EMBL" id="GAA4234679.1"/>
    </source>
</evidence>
<sequence length="335" mass="37280">MTDHVHDPDVLSDGELDRLLLDAHTDLLRYAREHTDPLTGLLVLMEDDTTPPQPEPTHDSHDLVILELRALTRHTRRRLPEGIAELHHALVRANLPHPNSAYLAFLMTLTQAIITVSDISHELARDRDLARDLALGLTRDLARDLKLALGRNLTRPHVRTRDRVLNHALTLARDLFRDLALTLAHDLDLALDLARDRVLNHVLTLDRALDGALAMASDLDLPRDLTRDLARVLTRTRTRGLDHDLDHGLTMEVADILVRAVASALASVPVNLSGVDASHLPIMDLEALAGTVWNRATTWPVNLRELVEQHSEQIGDGMFQVRGGTERDPHGSVLA</sequence>
<dbReference type="RefSeq" id="WP_344898801.1">
    <property type="nucleotide sequence ID" value="NZ_BAABAS010000011.1"/>
</dbReference>
<proteinExistence type="predicted"/>
<name>A0ABP8C6Q4_9ACTN</name>
<gene>
    <name evidence="1" type="ORF">GCM10022254_40120</name>
</gene>
<keyword evidence="2" id="KW-1185">Reference proteome</keyword>
<reference evidence="2" key="1">
    <citation type="journal article" date="2019" name="Int. J. Syst. Evol. Microbiol.">
        <title>The Global Catalogue of Microorganisms (GCM) 10K type strain sequencing project: providing services to taxonomists for standard genome sequencing and annotation.</title>
        <authorList>
            <consortium name="The Broad Institute Genomics Platform"/>
            <consortium name="The Broad Institute Genome Sequencing Center for Infectious Disease"/>
            <person name="Wu L."/>
            <person name="Ma J."/>
        </authorList>
    </citation>
    <scope>NUCLEOTIDE SEQUENCE [LARGE SCALE GENOMIC DNA]</scope>
    <source>
        <strain evidence="2">JCM 17440</strain>
    </source>
</reference>
<accession>A0ABP8C6Q4</accession>
<organism evidence="1 2">
    <name type="scientific">Actinomadura meridiana</name>
    <dbReference type="NCBI Taxonomy" id="559626"/>
    <lineage>
        <taxon>Bacteria</taxon>
        <taxon>Bacillati</taxon>
        <taxon>Actinomycetota</taxon>
        <taxon>Actinomycetes</taxon>
        <taxon>Streptosporangiales</taxon>
        <taxon>Thermomonosporaceae</taxon>
        <taxon>Actinomadura</taxon>
    </lineage>
</organism>
<protein>
    <submittedName>
        <fullName evidence="1">Uncharacterized protein</fullName>
    </submittedName>
</protein>
<dbReference type="Proteomes" id="UP001501710">
    <property type="component" value="Unassembled WGS sequence"/>
</dbReference>
<evidence type="ECO:0000313" key="2">
    <source>
        <dbReference type="Proteomes" id="UP001501710"/>
    </source>
</evidence>